<dbReference type="InterPro" id="IPR039911">
    <property type="entry name" value="JIP3/JIP4"/>
</dbReference>
<dbReference type="GO" id="GO:0030159">
    <property type="term" value="F:signaling receptor complex adaptor activity"/>
    <property type="evidence" value="ECO:0007669"/>
    <property type="project" value="TreeGrafter"/>
</dbReference>
<sequence>MHSLVYKKKHVYIFKNSYLNSSYIYVYMCVRVHIYTQFLWGFHVLMLLSCSVLIHSSSSSRRRCLQSVSLSEGVHSLTLVNICIWDLQSQEVLSLGTPPLQPVRCCLAKEGCLWVGYWNKVYMISVKIRKVEKSFTVSERSEQQVRFLCAAGSGVWAACRLDPILRLFDWITGRPLQEVDLSSVVTKALGSAFLSLSPLQITAMSVVSGRLWLGTGSGAIFSIPLSLSECFFSPKSCSIPYCSLASAQLCYHGHRQAVKFIISAPGSKQIVYIHSSNSADGAATTSQLILSGGEGYINFRIGVTFLLAPLLYDGSDGASESVLQRSERSHMIIWQSPTPSVPSPAL</sequence>
<dbReference type="InterPro" id="IPR011047">
    <property type="entry name" value="Quinoprotein_ADH-like_sf"/>
</dbReference>
<dbReference type="GO" id="GO:0016192">
    <property type="term" value="P:vesicle-mediated transport"/>
    <property type="evidence" value="ECO:0007669"/>
    <property type="project" value="TreeGrafter"/>
</dbReference>
<dbReference type="Proteomes" id="UP000694701">
    <property type="component" value="Unplaced"/>
</dbReference>
<dbReference type="PANTHER" id="PTHR13886">
    <property type="entry name" value="JNK/SAPK-ASSOCIATED PROTEIN"/>
    <property type="match status" value="1"/>
</dbReference>
<organism evidence="1 2">
    <name type="scientific">Cyprinus carpio</name>
    <name type="common">Common carp</name>
    <dbReference type="NCBI Taxonomy" id="7962"/>
    <lineage>
        <taxon>Eukaryota</taxon>
        <taxon>Metazoa</taxon>
        <taxon>Chordata</taxon>
        <taxon>Craniata</taxon>
        <taxon>Vertebrata</taxon>
        <taxon>Euteleostomi</taxon>
        <taxon>Actinopterygii</taxon>
        <taxon>Neopterygii</taxon>
        <taxon>Teleostei</taxon>
        <taxon>Ostariophysi</taxon>
        <taxon>Cypriniformes</taxon>
        <taxon>Cyprinidae</taxon>
        <taxon>Cyprininae</taxon>
        <taxon>Cyprinus</taxon>
    </lineage>
</organism>
<name>A0A8C2Q2E4_CYPCA</name>
<proteinExistence type="predicted"/>
<dbReference type="GO" id="GO:0005078">
    <property type="term" value="F:MAP-kinase scaffold activity"/>
    <property type="evidence" value="ECO:0007669"/>
    <property type="project" value="InterPro"/>
</dbReference>
<reference evidence="1" key="1">
    <citation type="submission" date="2025-08" db="UniProtKB">
        <authorList>
            <consortium name="Ensembl"/>
        </authorList>
    </citation>
    <scope>IDENTIFICATION</scope>
</reference>
<protein>
    <submittedName>
        <fullName evidence="1">Si:dkey-17m8.1</fullName>
    </submittedName>
</protein>
<dbReference type="GO" id="GO:0005737">
    <property type="term" value="C:cytoplasm"/>
    <property type="evidence" value="ECO:0007669"/>
    <property type="project" value="TreeGrafter"/>
</dbReference>
<dbReference type="SUPFAM" id="SSF50998">
    <property type="entry name" value="Quinoprotein alcohol dehydrogenase-like"/>
    <property type="match status" value="1"/>
</dbReference>
<dbReference type="AlphaFoldDB" id="A0A8C2Q2E4"/>
<dbReference type="GO" id="GO:0008432">
    <property type="term" value="F:JUN kinase binding"/>
    <property type="evidence" value="ECO:0007669"/>
    <property type="project" value="TreeGrafter"/>
</dbReference>
<dbReference type="Ensembl" id="ENSCCRT00020110007.1">
    <property type="protein sequence ID" value="ENSCCRP00020100615.1"/>
    <property type="gene ID" value="ENSCCRG00020046213.1"/>
</dbReference>
<dbReference type="GO" id="GO:0019894">
    <property type="term" value="F:kinesin binding"/>
    <property type="evidence" value="ECO:0007669"/>
    <property type="project" value="TreeGrafter"/>
</dbReference>
<evidence type="ECO:0000313" key="2">
    <source>
        <dbReference type="Proteomes" id="UP000694701"/>
    </source>
</evidence>
<evidence type="ECO:0000313" key="1">
    <source>
        <dbReference type="Ensembl" id="ENSCCRP00020100615.1"/>
    </source>
</evidence>
<accession>A0A8C2Q2E4</accession>
<dbReference type="Pfam" id="PF19056">
    <property type="entry name" value="WD40_2"/>
    <property type="match status" value="1"/>
</dbReference>
<dbReference type="PANTHER" id="PTHR13886:SF7">
    <property type="entry name" value="C-JUN-AMINO-TERMINAL KINASE-INTERACTING PROTEIN 4-LIKE ISOFORM X1"/>
    <property type="match status" value="1"/>
</dbReference>